<organism evidence="1 2">
    <name type="scientific">Mauremys mutica</name>
    <name type="common">yellowpond turtle</name>
    <dbReference type="NCBI Taxonomy" id="74926"/>
    <lineage>
        <taxon>Eukaryota</taxon>
        <taxon>Metazoa</taxon>
        <taxon>Chordata</taxon>
        <taxon>Craniata</taxon>
        <taxon>Vertebrata</taxon>
        <taxon>Euteleostomi</taxon>
        <taxon>Archelosauria</taxon>
        <taxon>Testudinata</taxon>
        <taxon>Testudines</taxon>
        <taxon>Cryptodira</taxon>
        <taxon>Durocryptodira</taxon>
        <taxon>Testudinoidea</taxon>
        <taxon>Geoemydidae</taxon>
        <taxon>Geoemydinae</taxon>
        <taxon>Mauremys</taxon>
    </lineage>
</organism>
<evidence type="ECO:0000313" key="1">
    <source>
        <dbReference type="EMBL" id="KAH1170314.1"/>
    </source>
</evidence>
<proteinExistence type="predicted"/>
<reference evidence="1" key="1">
    <citation type="submission" date="2021-09" db="EMBL/GenBank/DDBJ databases">
        <title>The genome of Mauremys mutica provides insights into the evolution of semi-aquatic lifestyle.</title>
        <authorList>
            <person name="Gong S."/>
            <person name="Gao Y."/>
        </authorList>
    </citation>
    <scope>NUCLEOTIDE SEQUENCE</scope>
    <source>
        <strain evidence="1">MM-2020</strain>
        <tissue evidence="1">Muscle</tissue>
    </source>
</reference>
<name>A0A9D3WY92_9SAUR</name>
<accession>A0A9D3WY92</accession>
<protein>
    <submittedName>
        <fullName evidence="1">Uncharacterized protein</fullName>
    </submittedName>
</protein>
<evidence type="ECO:0000313" key="2">
    <source>
        <dbReference type="Proteomes" id="UP000827986"/>
    </source>
</evidence>
<dbReference type="AlphaFoldDB" id="A0A9D3WY92"/>
<sequence>MMEKDVGTPYTPAEHLHQLRKLLRRCKEDMFWEVLQSSVATEQEQRAWRESANEDFKIDRQERKESQEILVVQEQMIKVMEVQTEMLQSLITASK</sequence>
<comment type="caution">
    <text evidence="1">The sequence shown here is derived from an EMBL/GenBank/DDBJ whole genome shotgun (WGS) entry which is preliminary data.</text>
</comment>
<dbReference type="EMBL" id="JAHDVG010000484">
    <property type="protein sequence ID" value="KAH1170314.1"/>
    <property type="molecule type" value="Genomic_DNA"/>
</dbReference>
<keyword evidence="2" id="KW-1185">Reference proteome</keyword>
<dbReference type="Proteomes" id="UP000827986">
    <property type="component" value="Unassembled WGS sequence"/>
</dbReference>
<gene>
    <name evidence="1" type="ORF">KIL84_001299</name>
</gene>